<evidence type="ECO:0000313" key="2">
    <source>
        <dbReference type="Proteomes" id="UP000075230"/>
    </source>
</evidence>
<sequence length="53" mass="5887">MRDLSLDAGRNYKGNILEFAAAVAGRSNESDLLAIFLDADKVLRTVLKVEDYK</sequence>
<comment type="caution">
    <text evidence="1">The sequence shown here is derived from an EMBL/GenBank/DDBJ whole genome shotgun (WGS) entry which is preliminary data.</text>
</comment>
<protein>
    <submittedName>
        <fullName evidence="1">Nucleoside transporter</fullName>
    </submittedName>
</protein>
<reference evidence="2" key="2">
    <citation type="submission" date="2016-02" db="EMBL/GenBank/DDBJ databases">
        <title>Genome sequencing of Aspergillus luchuensis NBRC 4314.</title>
        <authorList>
            <person name="Yamada O."/>
        </authorList>
    </citation>
    <scope>NUCLEOTIDE SEQUENCE [LARGE SCALE GENOMIC DNA]</scope>
    <source>
        <strain evidence="2">RIB 2604</strain>
    </source>
</reference>
<dbReference type="EMBL" id="BCWF01000008">
    <property type="protein sequence ID" value="GAT20730.1"/>
    <property type="molecule type" value="Genomic_DNA"/>
</dbReference>
<dbReference type="AlphaFoldDB" id="A0A146F3M3"/>
<reference evidence="1 2" key="1">
    <citation type="journal article" date="2016" name="DNA Res.">
        <title>Genome sequence of Aspergillus luchuensis NBRC 4314.</title>
        <authorList>
            <person name="Yamada O."/>
            <person name="Machida M."/>
            <person name="Hosoyama A."/>
            <person name="Goto M."/>
            <person name="Takahashi T."/>
            <person name="Futagami T."/>
            <person name="Yamagata Y."/>
            <person name="Takeuchi M."/>
            <person name="Kobayashi T."/>
            <person name="Koike H."/>
            <person name="Abe K."/>
            <person name="Asai K."/>
            <person name="Arita M."/>
            <person name="Fujita N."/>
            <person name="Fukuda K."/>
            <person name="Higa K."/>
            <person name="Horikawa H."/>
            <person name="Ishikawa T."/>
            <person name="Jinno K."/>
            <person name="Kato Y."/>
            <person name="Kirimura K."/>
            <person name="Mizutani O."/>
            <person name="Nakasone K."/>
            <person name="Sano M."/>
            <person name="Shiraishi Y."/>
            <person name="Tsukahara M."/>
            <person name="Gomi K."/>
        </authorList>
    </citation>
    <scope>NUCLEOTIDE SEQUENCE [LARGE SCALE GENOMIC DNA]</scope>
    <source>
        <strain evidence="1 2">RIB 2604</strain>
    </source>
</reference>
<dbReference type="Proteomes" id="UP000075230">
    <property type="component" value="Unassembled WGS sequence"/>
</dbReference>
<organism evidence="1 2">
    <name type="scientific">Aspergillus kawachii</name>
    <name type="common">White koji mold</name>
    <name type="synonym">Aspergillus awamori var. kawachi</name>
    <dbReference type="NCBI Taxonomy" id="1069201"/>
    <lineage>
        <taxon>Eukaryota</taxon>
        <taxon>Fungi</taxon>
        <taxon>Dikarya</taxon>
        <taxon>Ascomycota</taxon>
        <taxon>Pezizomycotina</taxon>
        <taxon>Eurotiomycetes</taxon>
        <taxon>Eurotiomycetidae</taxon>
        <taxon>Eurotiales</taxon>
        <taxon>Aspergillaceae</taxon>
        <taxon>Aspergillus</taxon>
        <taxon>Aspergillus subgen. Circumdati</taxon>
    </lineage>
</organism>
<accession>A0A146F3M3</accession>
<name>A0A146F3M3_ASPKA</name>
<evidence type="ECO:0000313" key="1">
    <source>
        <dbReference type="EMBL" id="GAT20730.1"/>
    </source>
</evidence>
<gene>
    <name evidence="1" type="ORF">RIB2604_00802030</name>
</gene>
<proteinExistence type="predicted"/>